<keyword evidence="1" id="KW-0560">Oxidoreductase</keyword>
<name>A0A317N1H5_9NOCA</name>
<dbReference type="AlphaFoldDB" id="A0A317N1H5"/>
<keyword evidence="2" id="KW-1185">Reference proteome</keyword>
<reference evidence="1 2" key="1">
    <citation type="submission" date="2018-05" db="EMBL/GenBank/DDBJ databases">
        <title>Genomic Encyclopedia of Type Strains, Phase IV (KMG-IV): sequencing the most valuable type-strain genomes for metagenomic binning, comparative biology and taxonomic classification.</title>
        <authorList>
            <person name="Goeker M."/>
        </authorList>
    </citation>
    <scope>NUCLEOTIDE SEQUENCE [LARGE SCALE GENOMIC DNA]</scope>
    <source>
        <strain evidence="1 2">DSM 44717</strain>
    </source>
</reference>
<evidence type="ECO:0000313" key="1">
    <source>
        <dbReference type="EMBL" id="PWV67744.1"/>
    </source>
</evidence>
<dbReference type="RefSeq" id="WP_110041509.1">
    <property type="nucleotide sequence ID" value="NZ_JARWQX010000104.1"/>
</dbReference>
<accession>A0A317N1H5</accession>
<evidence type="ECO:0000313" key="2">
    <source>
        <dbReference type="Proteomes" id="UP000246410"/>
    </source>
</evidence>
<gene>
    <name evidence="1" type="ORF">DFR69_11958</name>
</gene>
<organism evidence="1 2">
    <name type="scientific">Nocardia neocaledoniensis</name>
    <dbReference type="NCBI Taxonomy" id="236511"/>
    <lineage>
        <taxon>Bacteria</taxon>
        <taxon>Bacillati</taxon>
        <taxon>Actinomycetota</taxon>
        <taxon>Actinomycetes</taxon>
        <taxon>Mycobacteriales</taxon>
        <taxon>Nocardiaceae</taxon>
        <taxon>Nocardia</taxon>
    </lineage>
</organism>
<dbReference type="InterPro" id="IPR011008">
    <property type="entry name" value="Dimeric_a/b-barrel"/>
</dbReference>
<protein>
    <submittedName>
        <fullName evidence="1">Antibiotic biosynthesis monooxygenase</fullName>
    </submittedName>
</protein>
<keyword evidence="1" id="KW-0503">Monooxygenase</keyword>
<sequence>MYARSSTITAEPSSIDSGIAYLRNEVMPRLSEIDGWVGMSLMVNRATGRCIASTAWETEDAMRSSRLAVQPVRDGLAHALNGQTEQIDEWDVAVMHRDHLAGARACTRCTWVQVDPGGIDRMIDTFKHTLLPKLERMEGFRSASLFVDRSTGRAVGSTVWSSIEELESSRQQTDQLRAAVVREVGADVVEVAEFRLGFAHLRVPELV</sequence>
<comment type="caution">
    <text evidence="1">The sequence shown here is derived from an EMBL/GenBank/DDBJ whole genome shotgun (WGS) entry which is preliminary data.</text>
</comment>
<dbReference type="EMBL" id="QGTL01000019">
    <property type="protein sequence ID" value="PWV67744.1"/>
    <property type="molecule type" value="Genomic_DNA"/>
</dbReference>
<proteinExistence type="predicted"/>
<dbReference type="Proteomes" id="UP000246410">
    <property type="component" value="Unassembled WGS sequence"/>
</dbReference>
<dbReference type="GO" id="GO:0004497">
    <property type="term" value="F:monooxygenase activity"/>
    <property type="evidence" value="ECO:0007669"/>
    <property type="project" value="UniProtKB-KW"/>
</dbReference>
<dbReference type="SUPFAM" id="SSF54909">
    <property type="entry name" value="Dimeric alpha+beta barrel"/>
    <property type="match status" value="2"/>
</dbReference>